<evidence type="ECO:0000313" key="2">
    <source>
        <dbReference type="Proteomes" id="UP000299102"/>
    </source>
</evidence>
<sequence length="144" mass="15585">MAHPAVAVSWKNQSVRRNKSNLIFLLQKYSPTVAAVSEIWLRPGSLSPGTLECLVSSVLETIELMDTVVSLCSSEIILSFPQLSLPMAMAPRDHLDHRFAKLPKLSASDPTSSADALSQAMLSVAVDMFPLKTLSVVGIPSPPW</sequence>
<reference evidence="1 2" key="1">
    <citation type="journal article" date="2019" name="Commun. Biol.">
        <title>The bagworm genome reveals a unique fibroin gene that provides high tensile strength.</title>
        <authorList>
            <person name="Kono N."/>
            <person name="Nakamura H."/>
            <person name="Ohtoshi R."/>
            <person name="Tomita M."/>
            <person name="Numata K."/>
            <person name="Arakawa K."/>
        </authorList>
    </citation>
    <scope>NUCLEOTIDE SEQUENCE [LARGE SCALE GENOMIC DNA]</scope>
</reference>
<name>A0A4C1SSM8_EUMVA</name>
<dbReference type="EMBL" id="BGZK01003869">
    <property type="protein sequence ID" value="GBP05179.1"/>
    <property type="molecule type" value="Genomic_DNA"/>
</dbReference>
<comment type="caution">
    <text evidence="1">The sequence shown here is derived from an EMBL/GenBank/DDBJ whole genome shotgun (WGS) entry which is preliminary data.</text>
</comment>
<organism evidence="1 2">
    <name type="scientific">Eumeta variegata</name>
    <name type="common">Bagworm moth</name>
    <name type="synonym">Eumeta japonica</name>
    <dbReference type="NCBI Taxonomy" id="151549"/>
    <lineage>
        <taxon>Eukaryota</taxon>
        <taxon>Metazoa</taxon>
        <taxon>Ecdysozoa</taxon>
        <taxon>Arthropoda</taxon>
        <taxon>Hexapoda</taxon>
        <taxon>Insecta</taxon>
        <taxon>Pterygota</taxon>
        <taxon>Neoptera</taxon>
        <taxon>Endopterygota</taxon>
        <taxon>Lepidoptera</taxon>
        <taxon>Glossata</taxon>
        <taxon>Ditrysia</taxon>
        <taxon>Tineoidea</taxon>
        <taxon>Psychidae</taxon>
        <taxon>Oiketicinae</taxon>
        <taxon>Eumeta</taxon>
    </lineage>
</organism>
<gene>
    <name evidence="1" type="ORF">EVAR_69641_1</name>
</gene>
<protein>
    <submittedName>
        <fullName evidence="1">Uncharacterized protein</fullName>
    </submittedName>
</protein>
<keyword evidence="2" id="KW-1185">Reference proteome</keyword>
<accession>A0A4C1SSM8</accession>
<proteinExistence type="predicted"/>
<dbReference type="AlphaFoldDB" id="A0A4C1SSM8"/>
<dbReference type="Proteomes" id="UP000299102">
    <property type="component" value="Unassembled WGS sequence"/>
</dbReference>
<evidence type="ECO:0000313" key="1">
    <source>
        <dbReference type="EMBL" id="GBP05179.1"/>
    </source>
</evidence>